<comment type="caution">
    <text evidence="10">The sequence shown here is derived from an EMBL/GenBank/DDBJ whole genome shotgun (WGS) entry which is preliminary data.</text>
</comment>
<dbReference type="InterPro" id="IPR003594">
    <property type="entry name" value="HATPase_dom"/>
</dbReference>
<dbReference type="PANTHER" id="PTHR44936">
    <property type="entry name" value="SENSOR PROTEIN CREC"/>
    <property type="match status" value="1"/>
</dbReference>
<dbReference type="OrthoDB" id="1931120at2"/>
<keyword evidence="4" id="KW-0808">Transferase</keyword>
<organism evidence="10 11">
    <name type="scientific">Rubrivirga marina</name>
    <dbReference type="NCBI Taxonomy" id="1196024"/>
    <lineage>
        <taxon>Bacteria</taxon>
        <taxon>Pseudomonadati</taxon>
        <taxon>Rhodothermota</taxon>
        <taxon>Rhodothermia</taxon>
        <taxon>Rhodothermales</taxon>
        <taxon>Rubricoccaceae</taxon>
        <taxon>Rubrivirga</taxon>
    </lineage>
</organism>
<dbReference type="GO" id="GO:0005886">
    <property type="term" value="C:plasma membrane"/>
    <property type="evidence" value="ECO:0007669"/>
    <property type="project" value="UniProtKB-SubCell"/>
</dbReference>
<evidence type="ECO:0000259" key="9">
    <source>
        <dbReference type="PROSITE" id="PS50109"/>
    </source>
</evidence>
<accession>A0A271J345</accession>
<evidence type="ECO:0000313" key="11">
    <source>
        <dbReference type="Proteomes" id="UP000216339"/>
    </source>
</evidence>
<dbReference type="InterPro" id="IPR005467">
    <property type="entry name" value="His_kinase_dom"/>
</dbReference>
<name>A0A271J345_9BACT</name>
<dbReference type="InterPro" id="IPR036890">
    <property type="entry name" value="HATPase_C_sf"/>
</dbReference>
<keyword evidence="8" id="KW-0472">Membrane</keyword>
<dbReference type="Pfam" id="PF02518">
    <property type="entry name" value="HATPase_c"/>
    <property type="match status" value="1"/>
</dbReference>
<keyword evidence="5" id="KW-0547">Nucleotide-binding</keyword>
<feature type="transmembrane region" description="Helical" evidence="8">
    <location>
        <begin position="183"/>
        <end position="203"/>
    </location>
</feature>
<evidence type="ECO:0000313" key="10">
    <source>
        <dbReference type="EMBL" id="PAP77385.1"/>
    </source>
</evidence>
<dbReference type="RefSeq" id="WP_095511053.1">
    <property type="nucleotide sequence ID" value="NZ_MQWD01000001.1"/>
</dbReference>
<dbReference type="PANTHER" id="PTHR44936:SF10">
    <property type="entry name" value="SENSOR PROTEIN RSTB"/>
    <property type="match status" value="1"/>
</dbReference>
<evidence type="ECO:0000256" key="1">
    <source>
        <dbReference type="ARBA" id="ARBA00000085"/>
    </source>
</evidence>
<protein>
    <recommendedName>
        <fullName evidence="2">histidine kinase</fullName>
        <ecNumber evidence="2">2.7.13.3</ecNumber>
    </recommendedName>
</protein>
<dbReference type="SUPFAM" id="SSF55874">
    <property type="entry name" value="ATPase domain of HSP90 chaperone/DNA topoisomerase II/histidine kinase"/>
    <property type="match status" value="1"/>
</dbReference>
<evidence type="ECO:0000256" key="4">
    <source>
        <dbReference type="ARBA" id="ARBA00022679"/>
    </source>
</evidence>
<keyword evidence="8" id="KW-0812">Transmembrane</keyword>
<dbReference type="PROSITE" id="PS50109">
    <property type="entry name" value="HIS_KIN"/>
    <property type="match status" value="1"/>
</dbReference>
<keyword evidence="6" id="KW-0418">Kinase</keyword>
<dbReference type="EMBL" id="MQWD01000001">
    <property type="protein sequence ID" value="PAP77385.1"/>
    <property type="molecule type" value="Genomic_DNA"/>
</dbReference>
<dbReference type="PRINTS" id="PR00344">
    <property type="entry name" value="BCTRLSENSOR"/>
</dbReference>
<evidence type="ECO:0000256" key="2">
    <source>
        <dbReference type="ARBA" id="ARBA00012438"/>
    </source>
</evidence>
<dbReference type="AlphaFoldDB" id="A0A271J345"/>
<dbReference type="CDD" id="cd00082">
    <property type="entry name" value="HisKA"/>
    <property type="match status" value="1"/>
</dbReference>
<dbReference type="Proteomes" id="UP000216339">
    <property type="component" value="Unassembled WGS sequence"/>
</dbReference>
<sequence>MSAYRTSTKLKLGLILAAVAIGVASLAFTQRLADRLEAQDEQAVELWARAIEFQFQVSAQAAGPGPEVWDGIAEAVRAADLAPSRRDSLLAAVDTLRDGPPSDGLDFVFSEIVEPDRFSIPAVITDTAMTAASLWRNVPDDADFLRLAREMDDVHEPIRIEGAGFGEQLVHYGESPLARMIRLFPYVQLGVVALFVFVGYLGFSYVRRSEQSSLWVGMAKEAAHQLGTPLSSMIGWVELLRLGDAADPEMIADELEADVDRLRRVADRFEKIGSVPALVPTPVRPVLDAVADYIRRRVPTSGPPVAIDVDVPDWLTARLNVELFEWVIENLLKNALDAMEGVPGPHEITLTGTELSGEVVLLVRDTGKGMDRATARHVFRPGFSTKRRGWGLGLSLARRIIDEYHAGQITVDTSAPGEGTTFKIVLDAADVGELDPEPAVV</sequence>
<keyword evidence="11" id="KW-1185">Reference proteome</keyword>
<dbReference type="SMART" id="SM00387">
    <property type="entry name" value="HATPase_c"/>
    <property type="match status" value="1"/>
</dbReference>
<dbReference type="InterPro" id="IPR050980">
    <property type="entry name" value="2C_sensor_his_kinase"/>
</dbReference>
<keyword evidence="7" id="KW-0067">ATP-binding</keyword>
<dbReference type="GO" id="GO:0005524">
    <property type="term" value="F:ATP binding"/>
    <property type="evidence" value="ECO:0007669"/>
    <property type="project" value="UniProtKB-KW"/>
</dbReference>
<dbReference type="InterPro" id="IPR003661">
    <property type="entry name" value="HisK_dim/P_dom"/>
</dbReference>
<evidence type="ECO:0000256" key="5">
    <source>
        <dbReference type="ARBA" id="ARBA00022741"/>
    </source>
</evidence>
<evidence type="ECO:0000256" key="8">
    <source>
        <dbReference type="SAM" id="Phobius"/>
    </source>
</evidence>
<dbReference type="Gene3D" id="3.30.565.10">
    <property type="entry name" value="Histidine kinase-like ATPase, C-terminal domain"/>
    <property type="match status" value="1"/>
</dbReference>
<evidence type="ECO:0000256" key="7">
    <source>
        <dbReference type="ARBA" id="ARBA00022840"/>
    </source>
</evidence>
<dbReference type="EC" id="2.7.13.3" evidence="2"/>
<dbReference type="GO" id="GO:0000155">
    <property type="term" value="F:phosphorelay sensor kinase activity"/>
    <property type="evidence" value="ECO:0007669"/>
    <property type="project" value="InterPro"/>
</dbReference>
<keyword evidence="8" id="KW-1133">Transmembrane helix</keyword>
<dbReference type="InterPro" id="IPR004358">
    <property type="entry name" value="Sig_transdc_His_kin-like_C"/>
</dbReference>
<evidence type="ECO:0000256" key="6">
    <source>
        <dbReference type="ARBA" id="ARBA00022777"/>
    </source>
</evidence>
<proteinExistence type="predicted"/>
<evidence type="ECO:0000256" key="3">
    <source>
        <dbReference type="ARBA" id="ARBA00022553"/>
    </source>
</evidence>
<feature type="domain" description="Histidine kinase" evidence="9">
    <location>
        <begin position="221"/>
        <end position="430"/>
    </location>
</feature>
<comment type="catalytic activity">
    <reaction evidence="1">
        <text>ATP + protein L-histidine = ADP + protein N-phospho-L-histidine.</text>
        <dbReference type="EC" id="2.7.13.3"/>
    </reaction>
</comment>
<reference evidence="10 11" key="1">
    <citation type="submission" date="2016-11" db="EMBL/GenBank/DDBJ databases">
        <title>Study of marine rhodopsin-containing bacteria.</title>
        <authorList>
            <person name="Yoshizawa S."/>
            <person name="Kumagai Y."/>
            <person name="Kogure K."/>
        </authorList>
    </citation>
    <scope>NUCLEOTIDE SEQUENCE [LARGE SCALE GENOMIC DNA]</scope>
    <source>
        <strain evidence="10 11">SAORIC-28</strain>
    </source>
</reference>
<keyword evidence="3" id="KW-0597">Phosphoprotein</keyword>
<gene>
    <name evidence="10" type="ORF">BSZ37_13540</name>
</gene>